<feature type="region of interest" description="Disordered" evidence="1">
    <location>
        <begin position="21"/>
        <end position="47"/>
    </location>
</feature>
<feature type="compositionally biased region" description="Basic and acidic residues" evidence="1">
    <location>
        <begin position="37"/>
        <end position="47"/>
    </location>
</feature>
<reference evidence="3" key="1">
    <citation type="journal article" date="2007" name="Plant Cell">
        <title>Dothideomycete-plant interactions illuminated by genome sequencing and EST analysis of the wheat pathogen Stagonospora nodorum.</title>
        <authorList>
            <person name="Hane J.K."/>
            <person name="Lowe R.G."/>
            <person name="Solomon P.S."/>
            <person name="Tan K.C."/>
            <person name="Schoch C.L."/>
            <person name="Spatafora J.W."/>
            <person name="Crous P.W."/>
            <person name="Kodira C."/>
            <person name="Birren B.W."/>
            <person name="Galagan J.E."/>
            <person name="Torriani S.F."/>
            <person name="McDonald B.A."/>
            <person name="Oliver R.P."/>
        </authorList>
    </citation>
    <scope>NUCLEOTIDE SEQUENCE [LARGE SCALE GENOMIC DNA]</scope>
    <source>
        <strain evidence="3">SN15 / ATCC MYA-4574 / FGSC 10173</strain>
    </source>
</reference>
<sequence length="47" mass="4985">MATNPIAPPLCLTFARCLMTRPLSGPGNTRTPGNQAPKDKETSASRD</sequence>
<dbReference type="EMBL" id="CH445325">
    <property type="protein sequence ID" value="EAT92390.1"/>
    <property type="molecule type" value="Genomic_DNA"/>
</dbReference>
<protein>
    <submittedName>
        <fullName evidence="2">Uncharacterized protein</fullName>
    </submittedName>
</protein>
<proteinExistence type="predicted"/>
<dbReference type="Proteomes" id="UP000001055">
    <property type="component" value="Unassembled WGS sequence"/>
</dbReference>
<dbReference type="GeneID" id="5968315"/>
<gene>
    <name evidence="2" type="ORF">SNOG_00895</name>
</gene>
<dbReference type="KEGG" id="pno:SNOG_00895"/>
<evidence type="ECO:0000313" key="3">
    <source>
        <dbReference type="Proteomes" id="UP000001055"/>
    </source>
</evidence>
<dbReference type="InParanoid" id="Q0V519"/>
<name>Q0V519_PHANO</name>
<evidence type="ECO:0000313" key="2">
    <source>
        <dbReference type="EMBL" id="EAT92390.1"/>
    </source>
</evidence>
<evidence type="ECO:0000256" key="1">
    <source>
        <dbReference type="SAM" id="MobiDB-lite"/>
    </source>
</evidence>
<organism evidence="2 3">
    <name type="scientific">Phaeosphaeria nodorum (strain SN15 / ATCC MYA-4574 / FGSC 10173)</name>
    <name type="common">Glume blotch fungus</name>
    <name type="synonym">Parastagonospora nodorum</name>
    <dbReference type="NCBI Taxonomy" id="321614"/>
    <lineage>
        <taxon>Eukaryota</taxon>
        <taxon>Fungi</taxon>
        <taxon>Dikarya</taxon>
        <taxon>Ascomycota</taxon>
        <taxon>Pezizomycotina</taxon>
        <taxon>Dothideomycetes</taxon>
        <taxon>Pleosporomycetidae</taxon>
        <taxon>Pleosporales</taxon>
        <taxon>Pleosporineae</taxon>
        <taxon>Phaeosphaeriaceae</taxon>
        <taxon>Parastagonospora</taxon>
    </lineage>
</organism>
<dbReference type="HOGENOM" id="CLU_3175578_0_0_1"/>
<dbReference type="AlphaFoldDB" id="Q0V519"/>
<accession>Q0V519</accession>
<dbReference type="RefSeq" id="XP_001791562.1">
    <property type="nucleotide sequence ID" value="XM_001791510.1"/>
</dbReference>